<gene>
    <name evidence="1" type="ORF">CSB45_05370</name>
</gene>
<reference evidence="1 2" key="1">
    <citation type="submission" date="2017-10" db="EMBL/GenBank/DDBJ databases">
        <title>Novel microbial diversity and functional potential in the marine mammal oral microbiome.</title>
        <authorList>
            <person name="Dudek N.K."/>
            <person name="Sun C.L."/>
            <person name="Burstein D."/>
            <person name="Kantor R.S."/>
            <person name="Aliaga Goltsman D.S."/>
            <person name="Bik E.M."/>
            <person name="Thomas B.C."/>
            <person name="Banfield J.F."/>
            <person name="Relman D.A."/>
        </authorList>
    </citation>
    <scope>NUCLEOTIDE SEQUENCE [LARGE SCALE GENOMIC DNA]</scope>
    <source>
        <strain evidence="1">DOLZORAL124_49_17</strain>
    </source>
</reference>
<comment type="caution">
    <text evidence="1">The sequence shown here is derived from an EMBL/GenBank/DDBJ whole genome shotgun (WGS) entry which is preliminary data.</text>
</comment>
<dbReference type="Proteomes" id="UP000229740">
    <property type="component" value="Unassembled WGS sequence"/>
</dbReference>
<evidence type="ECO:0000313" key="1">
    <source>
        <dbReference type="EMBL" id="PID58117.1"/>
    </source>
</evidence>
<name>A0A2G6E868_9BACT</name>
<dbReference type="EMBL" id="PDPS01000024">
    <property type="protein sequence ID" value="PID58117.1"/>
    <property type="molecule type" value="Genomic_DNA"/>
</dbReference>
<sequence length="64" mass="7170">MLRLFVDRELPHDERVHSLCSDRKSALLERAKGQTISTTCTYAMSPVVASESCEEDQSLQLSPC</sequence>
<protein>
    <submittedName>
        <fullName evidence="1">Uncharacterized protein</fullName>
    </submittedName>
</protein>
<dbReference type="AlphaFoldDB" id="A0A2G6E868"/>
<proteinExistence type="predicted"/>
<accession>A0A2G6E868</accession>
<evidence type="ECO:0000313" key="2">
    <source>
        <dbReference type="Proteomes" id="UP000229740"/>
    </source>
</evidence>
<organism evidence="1 2">
    <name type="scientific">candidate division KSB3 bacterium</name>
    <dbReference type="NCBI Taxonomy" id="2044937"/>
    <lineage>
        <taxon>Bacteria</taxon>
        <taxon>candidate division KSB3</taxon>
    </lineage>
</organism>